<dbReference type="Pfam" id="PF08755">
    <property type="entry name" value="YccV-like"/>
    <property type="match status" value="1"/>
</dbReference>
<reference evidence="3 4" key="1">
    <citation type="submission" date="2018-02" db="EMBL/GenBank/DDBJ databases">
        <title>novel marine gammaproteobacteria from coastal saline agro ecosystem.</title>
        <authorList>
            <person name="Krishnan R."/>
            <person name="Ramesh Kumar N."/>
        </authorList>
    </citation>
    <scope>NUCLEOTIDE SEQUENCE [LARGE SCALE GENOMIC DNA]</scope>
    <source>
        <strain evidence="3 4">228</strain>
    </source>
</reference>
<dbReference type="AlphaFoldDB" id="A0A2S5KRR6"/>
<dbReference type="OrthoDB" id="9806050at2"/>
<name>A0A2S5KRR6_9PROT</name>
<evidence type="ECO:0000313" key="4">
    <source>
        <dbReference type="Proteomes" id="UP000238196"/>
    </source>
</evidence>
<dbReference type="EMBL" id="PRLP01000034">
    <property type="protein sequence ID" value="PPC77355.1"/>
    <property type="molecule type" value="Genomic_DNA"/>
</dbReference>
<sequence length="112" mass="12998">MQYRQAKYAIGQIVQHRYLGYRGVIVDVDYAYALDQAVLNEVNANLSNEGKPPLEADQPFYVILSGDTQDHLYISEVNLRDYDDFLDVDHEEIPQYFQSVEQGHYVPKFSVH</sequence>
<dbReference type="NCBIfam" id="TIGR02097">
    <property type="entry name" value="yccV"/>
    <property type="match status" value="1"/>
</dbReference>
<evidence type="ECO:0000313" key="3">
    <source>
        <dbReference type="EMBL" id="PPC77355.1"/>
    </source>
</evidence>
<evidence type="ECO:0000256" key="1">
    <source>
        <dbReference type="NCBIfam" id="TIGR02097"/>
    </source>
</evidence>
<evidence type="ECO:0000259" key="2">
    <source>
        <dbReference type="SMART" id="SM00992"/>
    </source>
</evidence>
<dbReference type="InterPro" id="IPR036623">
    <property type="entry name" value="Hemimethylated_DNA-bd_sf"/>
</dbReference>
<organism evidence="3 4">
    <name type="scientific">Proteobacteria bacterium 228</name>
    <dbReference type="NCBI Taxonomy" id="2083153"/>
    <lineage>
        <taxon>Bacteria</taxon>
        <taxon>Pseudomonadati</taxon>
        <taxon>Pseudomonadota</taxon>
    </lineage>
</organism>
<feature type="domain" description="Hemimethylated DNA-binding" evidence="2">
    <location>
        <begin position="5"/>
        <end position="108"/>
    </location>
</feature>
<proteinExistence type="predicted"/>
<protein>
    <recommendedName>
        <fullName evidence="1">Heat shock protein HspQ</fullName>
    </recommendedName>
</protein>
<dbReference type="Proteomes" id="UP000238196">
    <property type="component" value="Unassembled WGS sequence"/>
</dbReference>
<dbReference type="GO" id="GO:0003677">
    <property type="term" value="F:DNA binding"/>
    <property type="evidence" value="ECO:0007669"/>
    <property type="project" value="UniProtKB-UniRule"/>
</dbReference>
<gene>
    <name evidence="3" type="ORF">C4K68_10835</name>
</gene>
<dbReference type="SUPFAM" id="SSF141255">
    <property type="entry name" value="YccV-like"/>
    <property type="match status" value="1"/>
</dbReference>
<accession>A0A2S5KRR6</accession>
<dbReference type="InterPro" id="IPR011722">
    <property type="entry name" value="Hemimethylated_DNA-bd_dom"/>
</dbReference>
<dbReference type="SMART" id="SM00992">
    <property type="entry name" value="YccV-like"/>
    <property type="match status" value="1"/>
</dbReference>
<comment type="caution">
    <text evidence="3">The sequence shown here is derived from an EMBL/GenBank/DDBJ whole genome shotgun (WGS) entry which is preliminary data.</text>
</comment>
<dbReference type="Gene3D" id="2.30.30.390">
    <property type="entry name" value="Hemimethylated DNA-binding domain"/>
    <property type="match status" value="1"/>
</dbReference>